<organism evidence="6 7">
    <name type="scientific">Fundulus heteroclitus</name>
    <name type="common">Killifish</name>
    <name type="synonym">Mummichog</name>
    <dbReference type="NCBI Taxonomy" id="8078"/>
    <lineage>
        <taxon>Eukaryota</taxon>
        <taxon>Metazoa</taxon>
        <taxon>Chordata</taxon>
        <taxon>Craniata</taxon>
        <taxon>Vertebrata</taxon>
        <taxon>Euteleostomi</taxon>
        <taxon>Actinopterygii</taxon>
        <taxon>Neopterygii</taxon>
        <taxon>Teleostei</taxon>
        <taxon>Neoteleostei</taxon>
        <taxon>Acanthomorphata</taxon>
        <taxon>Ovalentaria</taxon>
        <taxon>Atherinomorphae</taxon>
        <taxon>Cyprinodontiformes</taxon>
        <taxon>Fundulidae</taxon>
        <taxon>Fundulus</taxon>
    </lineage>
</organism>
<keyword evidence="1 2" id="KW-0694">RNA-binding</keyword>
<dbReference type="InterPro" id="IPR055256">
    <property type="entry name" value="KH_1_KHDC4/BBP-like"/>
</dbReference>
<dbReference type="Pfam" id="PF16568">
    <property type="entry name" value="Sam68-YY"/>
    <property type="match status" value="1"/>
</dbReference>
<dbReference type="InterPro" id="IPR045071">
    <property type="entry name" value="BBP-like"/>
</dbReference>
<dbReference type="PROSITE" id="PS50084">
    <property type="entry name" value="KH_TYPE_1"/>
    <property type="match status" value="1"/>
</dbReference>
<evidence type="ECO:0000256" key="2">
    <source>
        <dbReference type="PROSITE-ProRule" id="PRU00117"/>
    </source>
</evidence>
<evidence type="ECO:0000259" key="4">
    <source>
        <dbReference type="Pfam" id="PF16568"/>
    </source>
</evidence>
<dbReference type="PANTHER" id="PTHR11208:SF34">
    <property type="entry name" value="KH DOMAIN-CONTAINING, RNA-BINDING, SIGNAL TRANSDUCTION-ASSOCIATED PROTEIN 2"/>
    <property type="match status" value="1"/>
</dbReference>
<reference evidence="6" key="1">
    <citation type="submission" date="2025-08" db="UniProtKB">
        <authorList>
            <consortium name="Ensembl"/>
        </authorList>
    </citation>
    <scope>IDENTIFICATION</scope>
</reference>
<dbReference type="InterPro" id="IPR036612">
    <property type="entry name" value="KH_dom_type_1_sf"/>
</dbReference>
<dbReference type="Proteomes" id="UP000265000">
    <property type="component" value="Unplaced"/>
</dbReference>
<dbReference type="GO" id="GO:0005634">
    <property type="term" value="C:nucleus"/>
    <property type="evidence" value="ECO:0007669"/>
    <property type="project" value="TreeGrafter"/>
</dbReference>
<evidence type="ECO:0000313" key="6">
    <source>
        <dbReference type="Ensembl" id="ENSFHEP00000033792.1"/>
    </source>
</evidence>
<dbReference type="PANTHER" id="PTHR11208">
    <property type="entry name" value="RNA-BINDING PROTEIN RELATED"/>
    <property type="match status" value="1"/>
</dbReference>
<dbReference type="InterPro" id="IPR032335">
    <property type="entry name" value="Sam68-YY"/>
</dbReference>
<reference evidence="6" key="2">
    <citation type="submission" date="2025-09" db="UniProtKB">
        <authorList>
            <consortium name="Ensembl"/>
        </authorList>
    </citation>
    <scope>IDENTIFICATION</scope>
</reference>
<evidence type="ECO:0000256" key="1">
    <source>
        <dbReference type="ARBA" id="ARBA00022884"/>
    </source>
</evidence>
<dbReference type="Ensembl" id="ENSFHET00000028412.1">
    <property type="protein sequence ID" value="ENSFHEP00000033792.1"/>
    <property type="gene ID" value="ENSFHEG00000021135.1"/>
</dbReference>
<evidence type="ECO:0000259" key="5">
    <source>
        <dbReference type="Pfam" id="PF22675"/>
    </source>
</evidence>
<dbReference type="STRING" id="8078.ENSFHEP00000033792"/>
<proteinExistence type="predicted"/>
<dbReference type="SUPFAM" id="SSF54791">
    <property type="entry name" value="Eukaryotic type KH-domain (KH-domain type I)"/>
    <property type="match status" value="1"/>
</dbReference>
<evidence type="ECO:0000256" key="3">
    <source>
        <dbReference type="SAM" id="MobiDB-lite"/>
    </source>
</evidence>
<accession>A0A3Q2R2E7</accession>
<dbReference type="GO" id="GO:0008143">
    <property type="term" value="F:poly(A) binding"/>
    <property type="evidence" value="ECO:0007669"/>
    <property type="project" value="TreeGrafter"/>
</dbReference>
<dbReference type="GO" id="GO:0003729">
    <property type="term" value="F:mRNA binding"/>
    <property type="evidence" value="ECO:0007669"/>
    <property type="project" value="TreeGrafter"/>
</dbReference>
<evidence type="ECO:0000313" key="7">
    <source>
        <dbReference type="Proteomes" id="UP000265000"/>
    </source>
</evidence>
<protein>
    <submittedName>
        <fullName evidence="6">KH domain containing, RNA binding, signal transduction associated 2</fullName>
    </submittedName>
</protein>
<dbReference type="GeneTree" id="ENSGT00940000157134"/>
<feature type="domain" description="Sam68 tyrosine-rich" evidence="4">
    <location>
        <begin position="216"/>
        <end position="248"/>
    </location>
</feature>
<name>A0A3Q2R2E7_FUNHE</name>
<dbReference type="Gene3D" id="3.30.1370.10">
    <property type="entry name" value="K Homology domain, type 1"/>
    <property type="match status" value="1"/>
</dbReference>
<sequence>MISLPKLLVERDGCLLALGEPISCLIQTFYSSPVSQFNFVGKLLGPRGNSMKRLQEETGVKMSILGKGSMRDKEKCVFSCLCQDRFHLLLVKPSVADGRQMSFLSVCKTWSLLLSQDYNDEIRQEQLRELSLLNGSNESDRGRSAQGRSVRSTTTASTIGLLPGRGSAAPRGTAAATHSKLPTAVLTRDLQAPRTRGAAANAGYRPPLLAVTHESYDEYGYEDGYDEEYEDESYETYDENYSTQSKSECGTFPPCFAEEEWTSPRPILKAPALRLTRGGYRKHPYGRY</sequence>
<dbReference type="AlphaFoldDB" id="A0A3Q2R2E7"/>
<dbReference type="Pfam" id="PF22675">
    <property type="entry name" value="KH-I_KHDC4-BBP"/>
    <property type="match status" value="1"/>
</dbReference>
<feature type="region of interest" description="Disordered" evidence="3">
    <location>
        <begin position="133"/>
        <end position="178"/>
    </location>
</feature>
<feature type="domain" description="KHDC4/BBP-like KH-domain type I" evidence="5">
    <location>
        <begin position="35"/>
        <end position="73"/>
    </location>
</feature>
<feature type="compositionally biased region" description="Polar residues" evidence="3">
    <location>
        <begin position="146"/>
        <end position="158"/>
    </location>
</feature>
<dbReference type="GO" id="GO:0000381">
    <property type="term" value="P:regulation of alternative mRNA splicing, via spliceosome"/>
    <property type="evidence" value="ECO:0007669"/>
    <property type="project" value="TreeGrafter"/>
</dbReference>
<keyword evidence="7" id="KW-1185">Reference proteome</keyword>